<evidence type="ECO:0000256" key="1">
    <source>
        <dbReference type="SAM" id="MobiDB-lite"/>
    </source>
</evidence>
<reference evidence="3 4" key="1">
    <citation type="submission" date="2023-08" db="EMBL/GenBank/DDBJ databases">
        <title>Annotated Genome Sequence of Vanrija albida AlHP1.</title>
        <authorList>
            <person name="Herzog R."/>
        </authorList>
    </citation>
    <scope>NUCLEOTIDE SEQUENCE [LARGE SCALE GENOMIC DNA]</scope>
    <source>
        <strain evidence="3 4">AlHP1</strain>
    </source>
</reference>
<keyword evidence="3" id="KW-0378">Hydrolase</keyword>
<dbReference type="InterPro" id="IPR023214">
    <property type="entry name" value="HAD_sf"/>
</dbReference>
<dbReference type="RefSeq" id="XP_069212765.1">
    <property type="nucleotide sequence ID" value="XM_069349221.1"/>
</dbReference>
<organism evidence="3 4">
    <name type="scientific">Vanrija albida</name>
    <dbReference type="NCBI Taxonomy" id="181172"/>
    <lineage>
        <taxon>Eukaryota</taxon>
        <taxon>Fungi</taxon>
        <taxon>Dikarya</taxon>
        <taxon>Basidiomycota</taxon>
        <taxon>Agaricomycotina</taxon>
        <taxon>Tremellomycetes</taxon>
        <taxon>Trichosporonales</taxon>
        <taxon>Trichosporonaceae</taxon>
        <taxon>Vanrija</taxon>
    </lineage>
</organism>
<accession>A0ABR3QDN0</accession>
<dbReference type="Pfam" id="PF03031">
    <property type="entry name" value="NIF"/>
    <property type="match status" value="1"/>
</dbReference>
<dbReference type="GO" id="GO:0004722">
    <property type="term" value="F:protein serine/threonine phosphatase activity"/>
    <property type="evidence" value="ECO:0007669"/>
    <property type="project" value="UniProtKB-EC"/>
</dbReference>
<feature type="compositionally biased region" description="Polar residues" evidence="1">
    <location>
        <begin position="230"/>
        <end position="260"/>
    </location>
</feature>
<dbReference type="InterPro" id="IPR011948">
    <property type="entry name" value="Dullard_phosphatase"/>
</dbReference>
<keyword evidence="4" id="KW-1185">Reference proteome</keyword>
<dbReference type="Gene3D" id="3.40.50.1000">
    <property type="entry name" value="HAD superfamily/HAD-like"/>
    <property type="match status" value="1"/>
</dbReference>
<feature type="compositionally biased region" description="Low complexity" evidence="1">
    <location>
        <begin position="20"/>
        <end position="50"/>
    </location>
</feature>
<dbReference type="EMBL" id="JBBXJM010000001">
    <property type="protein sequence ID" value="KAL1412821.1"/>
    <property type="molecule type" value="Genomic_DNA"/>
</dbReference>
<dbReference type="SUPFAM" id="SSF56784">
    <property type="entry name" value="HAD-like"/>
    <property type="match status" value="1"/>
</dbReference>
<sequence length="527" mass="56908">MNTLSRIDSFIGRVVITQHSPRPSTPTGSPSPASSSSSLPSSAASSSFPAAPQPPTPPSGSPRRRLSTLPPRRRRRRRAPTSTTIKLPPPTTPLLLRIALALWSILLAFWRSLVGDTRAVRLRHQRGRRAAAVAAAESKVAEEDDRLGGVHGIGMGIGVAGLASSIAAAASAAAGGGLSSDEGDLSGSDAEASDREWVDPVTRASETTSLPSVPRDDEFGQRPEARPRTPTDTTFSFRLRSAQSKETVSITGTLDPSLQQPGAPAVTAPQPRPFSRTSPPQSILAPAQRRTTRLLPNPMATTLLDPSVPAVPHRSVTPTIPPVIRPHTPFHLQKTLILDLDETLIHSTSRPMGGGNTGTGLLGIPSGLSGRGRRRGEGHTVEVVLHGRSTTYHVYKRPYVDFFLKKVASWYTLVIYTASMPEYADPVIDWLDGGRGLFTKRLYRESCYLQQNGSYIKDLSLVEEDLGRVCFMDNSPISYSWNKANALPIEGWTSDPNDEALLQSIPVLDSLRFVTDVRRILGIRGFA</sequence>
<feature type="domain" description="FCP1 homology" evidence="2">
    <location>
        <begin position="329"/>
        <end position="511"/>
    </location>
</feature>
<dbReference type="EC" id="3.1.3.16" evidence="3"/>
<evidence type="ECO:0000313" key="4">
    <source>
        <dbReference type="Proteomes" id="UP001565368"/>
    </source>
</evidence>
<dbReference type="PANTHER" id="PTHR12210">
    <property type="entry name" value="DULLARD PROTEIN PHOSPHATASE"/>
    <property type="match status" value="1"/>
</dbReference>
<dbReference type="InterPro" id="IPR036412">
    <property type="entry name" value="HAD-like_sf"/>
</dbReference>
<feature type="compositionally biased region" description="Basic residues" evidence="1">
    <location>
        <begin position="62"/>
        <end position="79"/>
    </location>
</feature>
<name>A0ABR3QDN0_9TREE</name>
<evidence type="ECO:0000313" key="3">
    <source>
        <dbReference type="EMBL" id="KAL1412821.1"/>
    </source>
</evidence>
<feature type="region of interest" description="Disordered" evidence="1">
    <location>
        <begin position="175"/>
        <end position="286"/>
    </location>
</feature>
<dbReference type="InterPro" id="IPR004274">
    <property type="entry name" value="FCP1_dom"/>
</dbReference>
<dbReference type="SMART" id="SM00577">
    <property type="entry name" value="CPDc"/>
    <property type="match status" value="1"/>
</dbReference>
<dbReference type="Proteomes" id="UP001565368">
    <property type="component" value="Unassembled WGS sequence"/>
</dbReference>
<dbReference type="CDD" id="cd07521">
    <property type="entry name" value="HAD_FCP1-like"/>
    <property type="match status" value="1"/>
</dbReference>
<proteinExistence type="predicted"/>
<dbReference type="NCBIfam" id="TIGR02251">
    <property type="entry name" value="HIF-SF_euk"/>
    <property type="match status" value="1"/>
</dbReference>
<gene>
    <name evidence="3" type="primary">NEM1_1</name>
    <name evidence="3" type="ORF">Q8F55_000569</name>
</gene>
<dbReference type="PROSITE" id="PS50969">
    <property type="entry name" value="FCP1"/>
    <property type="match status" value="1"/>
</dbReference>
<feature type="compositionally biased region" description="Basic and acidic residues" evidence="1">
    <location>
        <begin position="214"/>
        <end position="229"/>
    </location>
</feature>
<comment type="caution">
    <text evidence="3">The sequence shown here is derived from an EMBL/GenBank/DDBJ whole genome shotgun (WGS) entry which is preliminary data.</text>
</comment>
<dbReference type="GeneID" id="95981612"/>
<dbReference type="InterPro" id="IPR050365">
    <property type="entry name" value="TIM50"/>
</dbReference>
<evidence type="ECO:0000259" key="2">
    <source>
        <dbReference type="PROSITE" id="PS50969"/>
    </source>
</evidence>
<feature type="region of interest" description="Disordered" evidence="1">
    <location>
        <begin position="14"/>
        <end position="88"/>
    </location>
</feature>
<protein>
    <submittedName>
        <fullName evidence="3">Nuclear envelope morphology protein 1</fullName>
        <ecNumber evidence="3">3.1.3.16</ecNumber>
    </submittedName>
</protein>
<feature type="compositionally biased region" description="Pro residues" evidence="1">
    <location>
        <begin position="51"/>
        <end position="60"/>
    </location>
</feature>